<dbReference type="PRINTS" id="PR00598">
    <property type="entry name" value="HTHMARR"/>
</dbReference>
<keyword evidence="3" id="KW-1185">Reference proteome</keyword>
<gene>
    <name evidence="2" type="ordered locus">Gbro_4073</name>
</gene>
<name>D0L4L4_GORB4</name>
<dbReference type="GO" id="GO:0003700">
    <property type="term" value="F:DNA-binding transcription factor activity"/>
    <property type="evidence" value="ECO:0007669"/>
    <property type="project" value="InterPro"/>
</dbReference>
<dbReference type="PROSITE" id="PS50995">
    <property type="entry name" value="HTH_MARR_2"/>
    <property type="match status" value="1"/>
</dbReference>
<protein>
    <submittedName>
        <fullName evidence="2">Regulatory protein MarR</fullName>
    </submittedName>
</protein>
<dbReference type="PANTHER" id="PTHR33164">
    <property type="entry name" value="TRANSCRIPTIONAL REGULATOR, MARR FAMILY"/>
    <property type="match status" value="1"/>
</dbReference>
<organism evidence="2 3">
    <name type="scientific">Gordonia bronchialis (strain ATCC 25592 / DSM 43247 / BCRC 13721 / JCM 3198 / KCTC 3076 / NBRC 16047 / NCTC 10667)</name>
    <name type="common">Rhodococcus bronchialis</name>
    <dbReference type="NCBI Taxonomy" id="526226"/>
    <lineage>
        <taxon>Bacteria</taxon>
        <taxon>Bacillati</taxon>
        <taxon>Actinomycetota</taxon>
        <taxon>Actinomycetes</taxon>
        <taxon>Mycobacteriales</taxon>
        <taxon>Gordoniaceae</taxon>
        <taxon>Gordonia</taxon>
    </lineage>
</organism>
<reference evidence="3" key="1">
    <citation type="submission" date="2009-10" db="EMBL/GenBank/DDBJ databases">
        <title>The complete chromosome of Gordonia bronchialis DSM 43247.</title>
        <authorList>
            <consortium name="US DOE Joint Genome Institute (JGI-PGF)"/>
            <person name="Lucas S."/>
            <person name="Copeland A."/>
            <person name="Lapidus A."/>
            <person name="Glavina del Rio T."/>
            <person name="Dalin E."/>
            <person name="Tice H."/>
            <person name="Bruce D."/>
            <person name="Goodwin L."/>
            <person name="Pitluck S."/>
            <person name="Kyrpides N."/>
            <person name="Mavromatis K."/>
            <person name="Ivanova N."/>
            <person name="Ovchinnikova G."/>
            <person name="Saunders E."/>
            <person name="Brettin T."/>
            <person name="Detter J.C."/>
            <person name="Han C."/>
            <person name="Larimer F."/>
            <person name="Land M."/>
            <person name="Hauser L."/>
            <person name="Markowitz V."/>
            <person name="Cheng J.-F."/>
            <person name="Hugenholtz P."/>
            <person name="Woyke T."/>
            <person name="Wu D."/>
            <person name="Jando M."/>
            <person name="Schneider S."/>
            <person name="Goeker M."/>
            <person name="Klenk H.-P."/>
            <person name="Eisen J.A."/>
        </authorList>
    </citation>
    <scope>NUCLEOTIDE SEQUENCE [LARGE SCALE GENOMIC DNA]</scope>
    <source>
        <strain evidence="3">ATCC 25592 / DSM 43247 / BCRC 13721 / JCM 3198 / KCTC 3076 / NBRC 16047 / NCTC 10667</strain>
    </source>
</reference>
<evidence type="ECO:0000313" key="2">
    <source>
        <dbReference type="EMBL" id="ACY23239.1"/>
    </source>
</evidence>
<dbReference type="eggNOG" id="COG1846">
    <property type="taxonomic scope" value="Bacteria"/>
</dbReference>
<dbReference type="InterPro" id="IPR039422">
    <property type="entry name" value="MarR/SlyA-like"/>
</dbReference>
<feature type="domain" description="HTH marR-type" evidence="1">
    <location>
        <begin position="4"/>
        <end position="139"/>
    </location>
</feature>
<dbReference type="InterPro" id="IPR036390">
    <property type="entry name" value="WH_DNA-bd_sf"/>
</dbReference>
<evidence type="ECO:0000313" key="3">
    <source>
        <dbReference type="Proteomes" id="UP000001219"/>
    </source>
</evidence>
<dbReference type="InterPro" id="IPR036388">
    <property type="entry name" value="WH-like_DNA-bd_sf"/>
</dbReference>
<accession>D0L4L4</accession>
<dbReference type="HOGENOM" id="CLU_083287_5_0_11"/>
<reference evidence="2 3" key="2">
    <citation type="journal article" date="2010" name="Stand. Genomic Sci.">
        <title>Complete genome sequence of Gordonia bronchialis type strain (3410).</title>
        <authorList>
            <person name="Ivanova N."/>
            <person name="Sikorski J."/>
            <person name="Jando M."/>
            <person name="Lapidus A."/>
            <person name="Nolan M."/>
            <person name="Lucas S."/>
            <person name="Del Rio T.G."/>
            <person name="Tice H."/>
            <person name="Copeland A."/>
            <person name="Cheng J.F."/>
            <person name="Chen F."/>
            <person name="Bruce D."/>
            <person name="Goodwin L."/>
            <person name="Pitluck S."/>
            <person name="Mavromatis K."/>
            <person name="Ovchinnikova G."/>
            <person name="Pati A."/>
            <person name="Chen A."/>
            <person name="Palaniappan K."/>
            <person name="Land M."/>
            <person name="Hauser L."/>
            <person name="Chang Y.J."/>
            <person name="Jeffries C.D."/>
            <person name="Chain P."/>
            <person name="Saunders E."/>
            <person name="Han C."/>
            <person name="Detter J.C."/>
            <person name="Brettin T."/>
            <person name="Rohde M."/>
            <person name="Goker M."/>
            <person name="Bristow J."/>
            <person name="Eisen J.A."/>
            <person name="Markowitz V."/>
            <person name="Hugenholtz P."/>
            <person name="Klenk H.P."/>
            <person name="Kyrpides N.C."/>
        </authorList>
    </citation>
    <scope>NUCLEOTIDE SEQUENCE [LARGE SCALE GENOMIC DNA]</scope>
    <source>
        <strain evidence="3">ATCC 25592 / DSM 43247 / BCRC 13721 / JCM 3198 / KCTC 3076 / NBRC 16047 / NCTC 10667</strain>
    </source>
</reference>
<dbReference type="Proteomes" id="UP000001219">
    <property type="component" value="Chromosome"/>
</dbReference>
<dbReference type="RefSeq" id="WP_012835742.1">
    <property type="nucleotide sequence ID" value="NC_013441.1"/>
</dbReference>
<dbReference type="GO" id="GO:0006950">
    <property type="term" value="P:response to stress"/>
    <property type="evidence" value="ECO:0007669"/>
    <property type="project" value="TreeGrafter"/>
</dbReference>
<dbReference type="EMBL" id="CP001802">
    <property type="protein sequence ID" value="ACY23239.1"/>
    <property type="molecule type" value="Genomic_DNA"/>
</dbReference>
<dbReference type="Pfam" id="PF12802">
    <property type="entry name" value="MarR_2"/>
    <property type="match status" value="1"/>
</dbReference>
<evidence type="ECO:0000259" key="1">
    <source>
        <dbReference type="PROSITE" id="PS50995"/>
    </source>
</evidence>
<dbReference type="Gene3D" id="1.10.10.10">
    <property type="entry name" value="Winged helix-like DNA-binding domain superfamily/Winged helix DNA-binding domain"/>
    <property type="match status" value="1"/>
</dbReference>
<dbReference type="SMART" id="SM00347">
    <property type="entry name" value="HTH_MARR"/>
    <property type="match status" value="1"/>
</dbReference>
<dbReference type="PANTHER" id="PTHR33164:SF43">
    <property type="entry name" value="HTH-TYPE TRANSCRIPTIONAL REPRESSOR YETL"/>
    <property type="match status" value="1"/>
</dbReference>
<dbReference type="OrthoDB" id="5511415at2"/>
<dbReference type="InterPro" id="IPR000835">
    <property type="entry name" value="HTH_MarR-typ"/>
</dbReference>
<proteinExistence type="predicted"/>
<dbReference type="KEGG" id="gbr:Gbro_4073"/>
<dbReference type="SUPFAM" id="SSF46785">
    <property type="entry name" value="Winged helix' DNA-binding domain"/>
    <property type="match status" value="1"/>
</dbReference>
<dbReference type="AlphaFoldDB" id="D0L4L4"/>
<sequence length="147" mass="15835">MTEHQRLLSDSALTVFRLNGQFLALAESLAQPVGLTATRWQVLGAVIDTPLTVSDIARSMGITRQSVQRTADLLVADGLLTYRDNPAHRRAKLVAITDDGRAANDAIGPAHRIVADRLASILGDQRWQQALDALHDLSAALDAHPVA</sequence>
<dbReference type="STRING" id="526226.Gbro_4073"/>